<reference evidence="4" key="1">
    <citation type="journal article" date="2006" name="PLoS Biol.">
        <title>Macronuclear genome sequence of the ciliate Tetrahymena thermophila, a model eukaryote.</title>
        <authorList>
            <person name="Eisen J.A."/>
            <person name="Coyne R.S."/>
            <person name="Wu M."/>
            <person name="Wu D."/>
            <person name="Thiagarajan M."/>
            <person name="Wortman J.R."/>
            <person name="Badger J.H."/>
            <person name="Ren Q."/>
            <person name="Amedeo P."/>
            <person name="Jones K.M."/>
            <person name="Tallon L.J."/>
            <person name="Delcher A.L."/>
            <person name="Salzberg S.L."/>
            <person name="Silva J.C."/>
            <person name="Haas B.J."/>
            <person name="Majoros W.H."/>
            <person name="Farzad M."/>
            <person name="Carlton J.M."/>
            <person name="Smith R.K. Jr."/>
            <person name="Garg J."/>
            <person name="Pearlman R.E."/>
            <person name="Karrer K.M."/>
            <person name="Sun L."/>
            <person name="Manning G."/>
            <person name="Elde N.C."/>
            <person name="Turkewitz A.P."/>
            <person name="Asai D.J."/>
            <person name="Wilkes D.E."/>
            <person name="Wang Y."/>
            <person name="Cai H."/>
            <person name="Collins K."/>
            <person name="Stewart B.A."/>
            <person name="Lee S.R."/>
            <person name="Wilamowska K."/>
            <person name="Weinberg Z."/>
            <person name="Ruzzo W.L."/>
            <person name="Wloga D."/>
            <person name="Gaertig J."/>
            <person name="Frankel J."/>
            <person name="Tsao C.-C."/>
            <person name="Gorovsky M.A."/>
            <person name="Keeling P.J."/>
            <person name="Waller R.F."/>
            <person name="Patron N.J."/>
            <person name="Cherry J.M."/>
            <person name="Stover N.A."/>
            <person name="Krieger C.J."/>
            <person name="del Toro C."/>
            <person name="Ryder H.F."/>
            <person name="Williamson S.C."/>
            <person name="Barbeau R.A."/>
            <person name="Hamilton E.P."/>
            <person name="Orias E."/>
        </authorList>
    </citation>
    <scope>NUCLEOTIDE SEQUENCE [LARGE SCALE GENOMIC DNA]</scope>
    <source>
        <strain evidence="4">SB210</strain>
    </source>
</reference>
<sequence>MIPTDNLTRASLDNFAAFKRASSFSNIPRPSSSSKKSKENENFIQFQQQLQLQQHQQHQNVHQSQLQIVGSSGNLHKQAILVNQIPLSFNQNIQNNQIPLTQRTKEINNAQITANTAHIQQITQQKLTTSTSNSCQNTARNHSQNQNASSSISASKINTQSSYSISTSSRTSSQKALGHTQSSNNLSSALTTSNSSSSQMSALQQNIRLSLNNNATTQIVQSNNQTGINISNTINQNNSSLPQSTTKNLREILQSSTTKQNNLYTHKQSASNIQNKNQNDENNSNYAIQKQLLNQNHSSKRVLTTPSTIGLDESYGLKDMNVCKKDILRMSLTKQNSAGTAVSTSQNNMIFSQNQTMSNNKSYKEYPKQSSTSQPKQRHSDIIDGASSNNLLHSQSISNAFAQNLEDKNLTTAKKSKKNINFYKKEIEYYRQRELEYLQKIQKLEKENKRVAQIVQKSDQEVVLLREEVTAFSNRYNLNNTSNTKIEEGEQKQRVITPAFTSQQNAQYSDIRNIQVMNIHLQDLQEKDQPLQLSDLNHNSNQQVDDIDYARNQEKINMLQSYSVNLEQKLKLLEQNLLQGTSQNSKSISSTKLNQNRETLNSCYKVLEQKYTQLYNKAKQSKHETDDIQTQILYYLEEIKKIPKHLNQDICEQDEANVAPSAQIGQSSILKVLGLGKQLVQKVSNQ</sequence>
<organism evidence="3 4">
    <name type="scientific">Tetrahymena thermophila (strain SB210)</name>
    <dbReference type="NCBI Taxonomy" id="312017"/>
    <lineage>
        <taxon>Eukaryota</taxon>
        <taxon>Sar</taxon>
        <taxon>Alveolata</taxon>
        <taxon>Ciliophora</taxon>
        <taxon>Intramacronucleata</taxon>
        <taxon>Oligohymenophorea</taxon>
        <taxon>Hymenostomatida</taxon>
        <taxon>Tetrahymenina</taxon>
        <taxon>Tetrahymenidae</taxon>
        <taxon>Tetrahymena</taxon>
    </lineage>
</organism>
<accession>Q23AE7</accession>
<name>Q23AE7_TETTS</name>
<feature type="region of interest" description="Disordered" evidence="2">
    <location>
        <begin position="259"/>
        <end position="281"/>
    </location>
</feature>
<evidence type="ECO:0000256" key="1">
    <source>
        <dbReference type="SAM" id="Coils"/>
    </source>
</evidence>
<protein>
    <submittedName>
        <fullName evidence="3">Uncharacterized protein</fullName>
    </submittedName>
</protein>
<feature type="compositionally biased region" description="Low complexity" evidence="2">
    <location>
        <begin position="271"/>
        <end position="281"/>
    </location>
</feature>
<dbReference type="Proteomes" id="UP000009168">
    <property type="component" value="Unassembled WGS sequence"/>
</dbReference>
<dbReference type="EMBL" id="GG662724">
    <property type="protein sequence ID" value="EAR93545.2"/>
    <property type="molecule type" value="Genomic_DNA"/>
</dbReference>
<dbReference type="RefSeq" id="XP_001013790.2">
    <property type="nucleotide sequence ID" value="XM_001013790.2"/>
</dbReference>
<feature type="coiled-coil region" evidence="1">
    <location>
        <begin position="413"/>
        <end position="461"/>
    </location>
</feature>
<dbReference type="HOGENOM" id="CLU_363125_0_0_1"/>
<feature type="compositionally biased region" description="Polar residues" evidence="2">
    <location>
        <begin position="259"/>
        <end position="270"/>
    </location>
</feature>
<dbReference type="GeneID" id="7846824"/>
<gene>
    <name evidence="3" type="ORF">TTHERM_00426120</name>
</gene>
<dbReference type="AlphaFoldDB" id="Q23AE7"/>
<keyword evidence="1" id="KW-0175">Coiled coil</keyword>
<evidence type="ECO:0000256" key="2">
    <source>
        <dbReference type="SAM" id="MobiDB-lite"/>
    </source>
</evidence>
<dbReference type="InParanoid" id="Q23AE7"/>
<feature type="region of interest" description="Disordered" evidence="2">
    <location>
        <begin position="131"/>
        <end position="201"/>
    </location>
</feature>
<feature type="compositionally biased region" description="Low complexity" evidence="2">
    <location>
        <begin position="143"/>
        <end position="173"/>
    </location>
</feature>
<feature type="compositionally biased region" description="Low complexity" evidence="2">
    <location>
        <begin position="180"/>
        <end position="201"/>
    </location>
</feature>
<evidence type="ECO:0000313" key="3">
    <source>
        <dbReference type="EMBL" id="EAR93545.2"/>
    </source>
</evidence>
<feature type="region of interest" description="Disordered" evidence="2">
    <location>
        <begin position="358"/>
        <end position="384"/>
    </location>
</feature>
<feature type="compositionally biased region" description="Polar residues" evidence="2">
    <location>
        <begin position="131"/>
        <end position="142"/>
    </location>
</feature>
<proteinExistence type="predicted"/>
<evidence type="ECO:0000313" key="4">
    <source>
        <dbReference type="Proteomes" id="UP000009168"/>
    </source>
</evidence>
<dbReference type="KEGG" id="tet:TTHERM_00426120"/>
<keyword evidence="4" id="KW-1185">Reference proteome</keyword>